<dbReference type="AlphaFoldDB" id="A0A084Q8A3"/>
<dbReference type="OrthoDB" id="5244761at2759"/>
<dbReference type="HOGENOM" id="CLU_2544098_0_0_1"/>
<evidence type="ECO:0000313" key="2">
    <source>
        <dbReference type="Proteomes" id="UP000028524"/>
    </source>
</evidence>
<dbReference type="Proteomes" id="UP000028524">
    <property type="component" value="Unassembled WGS sequence"/>
</dbReference>
<sequence>MSLLKSFNQRVLDGYLGQLYLSTIYCMLYSSDNPEQVVNDKLKYMDSTSGAVSDMKWLPSSFVFKEDDESADSILEAQLRAKY</sequence>
<proteinExistence type="predicted"/>
<evidence type="ECO:0000313" key="1">
    <source>
        <dbReference type="EMBL" id="KFA60188.1"/>
    </source>
</evidence>
<dbReference type="InParanoid" id="A0A084Q8A3"/>
<dbReference type="STRING" id="1283841.A0A084Q8A3"/>
<keyword evidence="2" id="KW-1185">Reference proteome</keyword>
<accession>A0A084Q8A3</accession>
<dbReference type="EMBL" id="KL661817">
    <property type="protein sequence ID" value="KFA60188.1"/>
    <property type="molecule type" value="Genomic_DNA"/>
</dbReference>
<protein>
    <submittedName>
        <fullName evidence="1">Uncharacterized protein</fullName>
    </submittedName>
</protein>
<name>A0A084Q8A3_STAC4</name>
<reference evidence="1 2" key="1">
    <citation type="journal article" date="2014" name="BMC Genomics">
        <title>Comparative genome sequencing reveals chemotype-specific gene clusters in the toxigenic black mold Stachybotrys.</title>
        <authorList>
            <person name="Semeiks J."/>
            <person name="Borek D."/>
            <person name="Otwinowski Z."/>
            <person name="Grishin N.V."/>
        </authorList>
    </citation>
    <scope>NUCLEOTIDE SEQUENCE [LARGE SCALE GENOMIC DNA]</scope>
    <source>
        <strain evidence="1 2">IBT 40285</strain>
    </source>
</reference>
<organism evidence="1 2">
    <name type="scientific">Stachybotrys chlorohalonatus (strain IBT 40285)</name>
    <dbReference type="NCBI Taxonomy" id="1283841"/>
    <lineage>
        <taxon>Eukaryota</taxon>
        <taxon>Fungi</taxon>
        <taxon>Dikarya</taxon>
        <taxon>Ascomycota</taxon>
        <taxon>Pezizomycotina</taxon>
        <taxon>Sordariomycetes</taxon>
        <taxon>Hypocreomycetidae</taxon>
        <taxon>Hypocreales</taxon>
        <taxon>Stachybotryaceae</taxon>
        <taxon>Stachybotrys</taxon>
    </lineage>
</organism>
<gene>
    <name evidence="1" type="ORF">S40285_10951</name>
</gene>